<sequence length="94" mass="10542">MTRSFTQALAIGALLLGLQALPTPARALDCDEAWYKRNEVYKQAGYCFTTKRAIDAFGNAGCKYDNVGDVPLSVRQWETVAELKAFERKYRCAD</sequence>
<proteinExistence type="predicted"/>
<organism evidence="3 4">
    <name type="scientific">Methylobacterium jeotgali</name>
    <dbReference type="NCBI Taxonomy" id="381630"/>
    <lineage>
        <taxon>Bacteria</taxon>
        <taxon>Pseudomonadati</taxon>
        <taxon>Pseudomonadota</taxon>
        <taxon>Alphaproteobacteria</taxon>
        <taxon>Hyphomicrobiales</taxon>
        <taxon>Methylobacteriaceae</taxon>
        <taxon>Methylobacterium</taxon>
    </lineage>
</organism>
<keyword evidence="4" id="KW-1185">Reference proteome</keyword>
<feature type="signal peptide" evidence="1">
    <location>
        <begin position="1"/>
        <end position="27"/>
    </location>
</feature>
<reference evidence="3" key="1">
    <citation type="journal article" date="2021" name="Front. Microbiol.">
        <title>Comprehensive Comparative Genomics and Phenotyping of Methylobacterium Species.</title>
        <authorList>
            <person name="Alessa O."/>
            <person name="Ogura Y."/>
            <person name="Fujitani Y."/>
            <person name="Takami H."/>
            <person name="Hayashi T."/>
            <person name="Sahin N."/>
            <person name="Tani A."/>
        </authorList>
    </citation>
    <scope>NUCLEOTIDE SEQUENCE</scope>
    <source>
        <strain evidence="3">LMG 23639</strain>
    </source>
</reference>
<dbReference type="Proteomes" id="UP001055102">
    <property type="component" value="Unassembled WGS sequence"/>
</dbReference>
<dbReference type="EMBL" id="BPQR01000042">
    <property type="protein sequence ID" value="GJE07187.1"/>
    <property type="molecule type" value="Genomic_DNA"/>
</dbReference>
<evidence type="ECO:0000259" key="2">
    <source>
        <dbReference type="SMART" id="SM01324"/>
    </source>
</evidence>
<name>A0ABQ4SVH5_9HYPH</name>
<dbReference type="SMART" id="SM01324">
    <property type="entry name" value="YARHG"/>
    <property type="match status" value="1"/>
</dbReference>
<gene>
    <name evidence="3" type="ORF">AOPFMNJM_2512</name>
</gene>
<comment type="caution">
    <text evidence="3">The sequence shown here is derived from an EMBL/GenBank/DDBJ whole genome shotgun (WGS) entry which is preliminary data.</text>
</comment>
<keyword evidence="1" id="KW-0732">Signal</keyword>
<evidence type="ECO:0000256" key="1">
    <source>
        <dbReference type="SAM" id="SignalP"/>
    </source>
</evidence>
<feature type="domain" description="YARHG" evidence="2">
    <location>
        <begin position="11"/>
        <end position="88"/>
    </location>
</feature>
<accession>A0ABQ4SVH5</accession>
<evidence type="ECO:0000313" key="3">
    <source>
        <dbReference type="EMBL" id="GJE07187.1"/>
    </source>
</evidence>
<dbReference type="RefSeq" id="WP_238276239.1">
    <property type="nucleotide sequence ID" value="NZ_BPQR01000042.1"/>
</dbReference>
<feature type="chain" id="PRO_5046145441" description="YARHG domain-containing protein" evidence="1">
    <location>
        <begin position="28"/>
        <end position="94"/>
    </location>
</feature>
<dbReference type="Pfam" id="PF13308">
    <property type="entry name" value="YARHG"/>
    <property type="match status" value="1"/>
</dbReference>
<dbReference type="InterPro" id="IPR025582">
    <property type="entry name" value="YARHG_dom"/>
</dbReference>
<protein>
    <recommendedName>
        <fullName evidence="2">YARHG domain-containing protein</fullName>
    </recommendedName>
</protein>
<reference evidence="3" key="2">
    <citation type="submission" date="2021-08" db="EMBL/GenBank/DDBJ databases">
        <authorList>
            <person name="Tani A."/>
            <person name="Ola A."/>
            <person name="Ogura Y."/>
            <person name="Katsura K."/>
            <person name="Hayashi T."/>
        </authorList>
    </citation>
    <scope>NUCLEOTIDE SEQUENCE</scope>
    <source>
        <strain evidence="3">LMG 23639</strain>
    </source>
</reference>
<evidence type="ECO:0000313" key="4">
    <source>
        <dbReference type="Proteomes" id="UP001055102"/>
    </source>
</evidence>